<protein>
    <submittedName>
        <fullName evidence="1">Uncharacterized protein</fullName>
    </submittedName>
</protein>
<proteinExistence type="predicted"/>
<evidence type="ECO:0000313" key="2">
    <source>
        <dbReference type="Proteomes" id="UP001558613"/>
    </source>
</evidence>
<organism evidence="1 2">
    <name type="scientific">Cirrhinus molitorella</name>
    <name type="common">mud carp</name>
    <dbReference type="NCBI Taxonomy" id="172907"/>
    <lineage>
        <taxon>Eukaryota</taxon>
        <taxon>Metazoa</taxon>
        <taxon>Chordata</taxon>
        <taxon>Craniata</taxon>
        <taxon>Vertebrata</taxon>
        <taxon>Euteleostomi</taxon>
        <taxon>Actinopterygii</taxon>
        <taxon>Neopterygii</taxon>
        <taxon>Teleostei</taxon>
        <taxon>Ostariophysi</taxon>
        <taxon>Cypriniformes</taxon>
        <taxon>Cyprinidae</taxon>
        <taxon>Labeoninae</taxon>
        <taxon>Labeonini</taxon>
        <taxon>Cirrhinus</taxon>
    </lineage>
</organism>
<name>A0ABR3LTV6_9TELE</name>
<reference evidence="1 2" key="1">
    <citation type="submission" date="2023-09" db="EMBL/GenBank/DDBJ databases">
        <authorList>
            <person name="Wang M."/>
        </authorList>
    </citation>
    <scope>NUCLEOTIDE SEQUENCE [LARGE SCALE GENOMIC DNA]</scope>
    <source>
        <strain evidence="1">GT-2023</strain>
        <tissue evidence="1">Liver</tissue>
    </source>
</reference>
<dbReference type="EMBL" id="JAYMGO010000019">
    <property type="protein sequence ID" value="KAL1255900.1"/>
    <property type="molecule type" value="Genomic_DNA"/>
</dbReference>
<gene>
    <name evidence="1" type="ORF">QQF64_013961</name>
</gene>
<comment type="caution">
    <text evidence="1">The sequence shown here is derived from an EMBL/GenBank/DDBJ whole genome shotgun (WGS) entry which is preliminary data.</text>
</comment>
<dbReference type="Proteomes" id="UP001558613">
    <property type="component" value="Unassembled WGS sequence"/>
</dbReference>
<evidence type="ECO:0000313" key="1">
    <source>
        <dbReference type="EMBL" id="KAL1255900.1"/>
    </source>
</evidence>
<sequence>MKGSSVDEDRALRDTGGEQMAHTNETVCVCVADKPLWAAAPSLHQGIYSSQPISTAGGDAGSQRLYVASNSNCNTSATAGLHSATQQC</sequence>
<accession>A0ABR3LTV6</accession>
<keyword evidence="2" id="KW-1185">Reference proteome</keyword>